<dbReference type="PANTHER" id="PTHR30015">
    <property type="entry name" value="MRR RESTRICTION SYSTEM PROTEIN"/>
    <property type="match status" value="1"/>
</dbReference>
<evidence type="ECO:0000313" key="5">
    <source>
        <dbReference type="EMBL" id="CAJ0857310.1"/>
    </source>
</evidence>
<dbReference type="InterPro" id="IPR011335">
    <property type="entry name" value="Restrct_endonuc-II-like"/>
</dbReference>
<dbReference type="GO" id="GO:0006265">
    <property type="term" value="P:DNA topological change"/>
    <property type="evidence" value="ECO:0007669"/>
    <property type="project" value="InterPro"/>
</dbReference>
<evidence type="ECO:0000313" key="6">
    <source>
        <dbReference type="EMBL" id="CAJ0862564.1"/>
    </source>
</evidence>
<dbReference type="EMBL" id="CAUDKO010000002">
    <property type="protein sequence ID" value="CAJ0857310.1"/>
    <property type="molecule type" value="Genomic_DNA"/>
</dbReference>
<feature type="compositionally biased region" description="Pro residues" evidence="1">
    <location>
        <begin position="115"/>
        <end position="130"/>
    </location>
</feature>
<evidence type="ECO:0008006" key="9">
    <source>
        <dbReference type="Google" id="ProtNLM"/>
    </source>
</evidence>
<dbReference type="InterPro" id="IPR052906">
    <property type="entry name" value="Type_IV_Methyl-Rstrct_Enzyme"/>
</dbReference>
<protein>
    <recommendedName>
        <fullName evidence="9">DNA topoisomerase</fullName>
    </recommendedName>
</protein>
<comment type="caution">
    <text evidence="5">The sequence shown here is derived from an EMBL/GenBank/DDBJ whole genome shotgun (WGS) entry which is preliminary data.</text>
</comment>
<organism evidence="5 8">
    <name type="scientific">Ralstonia flatus</name>
    <dbReference type="NCBI Taxonomy" id="3058601"/>
    <lineage>
        <taxon>Bacteria</taxon>
        <taxon>Pseudomonadati</taxon>
        <taxon>Pseudomonadota</taxon>
        <taxon>Betaproteobacteria</taxon>
        <taxon>Burkholderiales</taxon>
        <taxon>Burkholderiaceae</taxon>
        <taxon>Ralstonia</taxon>
    </lineage>
</organism>
<name>A0AAD2BWY0_9RALS</name>
<dbReference type="InterPro" id="IPR013498">
    <property type="entry name" value="Topo_IA_Znf"/>
</dbReference>
<keyword evidence="2" id="KW-1133">Transmembrane helix</keyword>
<dbReference type="Pfam" id="PF04471">
    <property type="entry name" value="Mrr_cat"/>
    <property type="match status" value="1"/>
</dbReference>
<dbReference type="InterPro" id="IPR011856">
    <property type="entry name" value="tRNA_endonuc-like_dom_sf"/>
</dbReference>
<dbReference type="SUPFAM" id="SSF52980">
    <property type="entry name" value="Restriction endonuclease-like"/>
    <property type="match status" value="1"/>
</dbReference>
<dbReference type="Gene3D" id="3.40.1350.10">
    <property type="match status" value="1"/>
</dbReference>
<evidence type="ECO:0000256" key="2">
    <source>
        <dbReference type="SAM" id="Phobius"/>
    </source>
</evidence>
<dbReference type="PANTHER" id="PTHR30015:SF7">
    <property type="entry name" value="TYPE IV METHYL-DIRECTED RESTRICTION ENZYME ECOKMRR"/>
    <property type="match status" value="1"/>
</dbReference>
<feature type="transmembrane region" description="Helical" evidence="2">
    <location>
        <begin position="12"/>
        <end position="33"/>
    </location>
</feature>
<sequence>MGRRRKQPSTSDVLLSLPWWVLAIGAGASYLIFHNILPGAFAANPILSGVGMLAHGLAWMPALLLGFFAVLSYLRERSQQADARLGPPRTEPTGRIRPPKAPPQAARNVAGSNTPNPPHPPNPTRNPPTPSQAATPAEPAAPQSWTLEAIQSLEWKRFELLCVQYYEQMGFTVKTVPHGPDGGIDATLYKAGLDAPVAVVQCKAWSKPVKVEQVRALGGSMLAHKVKRGVFWSLSGYIGNPVQEFSELAGIQLLDGPAVLERIRALAEDKQAALLAKAFEGDYRTPSCPACGVKLVVRNGKSGAFWGCSNYRTGCRYTLQMPQTELLR</sequence>
<dbReference type="GO" id="GO:0003916">
    <property type="term" value="F:DNA topoisomerase activity"/>
    <property type="evidence" value="ECO:0007669"/>
    <property type="project" value="InterPro"/>
</dbReference>
<keyword evidence="2" id="KW-0812">Transmembrane</keyword>
<dbReference type="SUPFAM" id="SSF57783">
    <property type="entry name" value="Zinc beta-ribbon"/>
    <property type="match status" value="1"/>
</dbReference>
<feature type="domain" description="Restriction endonuclease type IV Mrr" evidence="4">
    <location>
        <begin position="150"/>
        <end position="261"/>
    </location>
</feature>
<dbReference type="Proteomes" id="UP001190491">
    <property type="component" value="Unassembled WGS sequence"/>
</dbReference>
<keyword evidence="2" id="KW-0472">Membrane</keyword>
<dbReference type="EMBL" id="CAUDLI010000002">
    <property type="protein sequence ID" value="CAJ0862564.1"/>
    <property type="molecule type" value="Genomic_DNA"/>
</dbReference>
<dbReference type="GO" id="GO:0015666">
    <property type="term" value="F:restriction endodeoxyribonuclease activity"/>
    <property type="evidence" value="ECO:0007669"/>
    <property type="project" value="TreeGrafter"/>
</dbReference>
<proteinExistence type="predicted"/>
<keyword evidence="7" id="KW-1185">Reference proteome</keyword>
<evidence type="ECO:0000259" key="3">
    <source>
        <dbReference type="Pfam" id="PF01396"/>
    </source>
</evidence>
<feature type="domain" description="DNA topoisomerase type IA zn finger" evidence="3">
    <location>
        <begin position="287"/>
        <end position="323"/>
    </location>
</feature>
<evidence type="ECO:0000313" key="7">
    <source>
        <dbReference type="Proteomes" id="UP001189792"/>
    </source>
</evidence>
<dbReference type="GO" id="GO:0005694">
    <property type="term" value="C:chromosome"/>
    <property type="evidence" value="ECO:0007669"/>
    <property type="project" value="InterPro"/>
</dbReference>
<dbReference type="Gene3D" id="3.30.65.10">
    <property type="entry name" value="Bacterial Topoisomerase I, domain 1"/>
    <property type="match status" value="1"/>
</dbReference>
<gene>
    <name evidence="6" type="ORF">R77564_00930</name>
    <name evidence="5" type="ORF">R77567_01172</name>
</gene>
<dbReference type="GO" id="GO:0009307">
    <property type="term" value="P:DNA restriction-modification system"/>
    <property type="evidence" value="ECO:0007669"/>
    <property type="project" value="InterPro"/>
</dbReference>
<evidence type="ECO:0000256" key="1">
    <source>
        <dbReference type="SAM" id="MobiDB-lite"/>
    </source>
</evidence>
<dbReference type="RefSeq" id="WP_206273959.1">
    <property type="nucleotide sequence ID" value="NZ_CAUDKO010000002.1"/>
</dbReference>
<evidence type="ECO:0000313" key="8">
    <source>
        <dbReference type="Proteomes" id="UP001190491"/>
    </source>
</evidence>
<dbReference type="GO" id="GO:0003677">
    <property type="term" value="F:DNA binding"/>
    <property type="evidence" value="ECO:0007669"/>
    <property type="project" value="InterPro"/>
</dbReference>
<dbReference type="Proteomes" id="UP001189792">
    <property type="component" value="Unassembled WGS sequence"/>
</dbReference>
<reference evidence="5 7" key="1">
    <citation type="submission" date="2023-07" db="EMBL/GenBank/DDBJ databases">
        <authorList>
            <person name="Peeters C."/>
        </authorList>
    </citation>
    <scope>NUCLEOTIDE SEQUENCE</scope>
    <source>
        <strain evidence="6 7">LMG 32965</strain>
        <strain evidence="5">R-77567</strain>
    </source>
</reference>
<evidence type="ECO:0000259" key="4">
    <source>
        <dbReference type="Pfam" id="PF04471"/>
    </source>
</evidence>
<feature type="transmembrane region" description="Helical" evidence="2">
    <location>
        <begin position="53"/>
        <end position="74"/>
    </location>
</feature>
<dbReference type="AlphaFoldDB" id="A0AAD2BWY0"/>
<dbReference type="InterPro" id="IPR007560">
    <property type="entry name" value="Restrct_endonuc_IV_Mrr"/>
</dbReference>
<feature type="compositionally biased region" description="Low complexity" evidence="1">
    <location>
        <begin position="131"/>
        <end position="142"/>
    </location>
</feature>
<accession>A0AAD2BWY0</accession>
<feature type="region of interest" description="Disordered" evidence="1">
    <location>
        <begin position="80"/>
        <end position="142"/>
    </location>
</feature>
<dbReference type="Pfam" id="PF01396">
    <property type="entry name" value="Zn_ribbon_Top1"/>
    <property type="match status" value="1"/>
</dbReference>